<sequence>MIIEKNISGSNELLTGFKRSTAGIVTEDVLSQVPSIVKEFSKDELIYSNGQVSDCIYLIEKGSVKIAKSDASGKEVVKSILNPGSVFGEKALSGEEIRTEYAQVVTSDTKVKAFIVEDVLEASHHNAQLNQKVIDILAKKLETLEKRLESITSKDSRTRVVDFLRDLAIESGQKVGFETLIKNNFTHKDIASLTGTSRQTVTTTLNHLKDKNIINFDRRRILIRDMDLLV</sequence>
<dbReference type="PANTHER" id="PTHR24567">
    <property type="entry name" value="CRP FAMILY TRANSCRIPTIONAL REGULATORY PROTEIN"/>
    <property type="match status" value="1"/>
</dbReference>
<dbReference type="PANTHER" id="PTHR24567:SF74">
    <property type="entry name" value="HTH-TYPE TRANSCRIPTIONAL REGULATOR ARCR"/>
    <property type="match status" value="1"/>
</dbReference>
<feature type="domain" description="Cyclic nucleotide-binding" evidence="4">
    <location>
        <begin position="38"/>
        <end position="117"/>
    </location>
</feature>
<dbReference type="Pfam" id="PF00027">
    <property type="entry name" value="cNMP_binding"/>
    <property type="match status" value="1"/>
</dbReference>
<dbReference type="InterPro" id="IPR012318">
    <property type="entry name" value="HTH_CRP"/>
</dbReference>
<evidence type="ECO:0000313" key="6">
    <source>
        <dbReference type="EMBL" id="UXP30883.1"/>
    </source>
</evidence>
<evidence type="ECO:0000256" key="2">
    <source>
        <dbReference type="ARBA" id="ARBA00023125"/>
    </source>
</evidence>
<dbReference type="Pfam" id="PF13545">
    <property type="entry name" value="HTH_Crp_2"/>
    <property type="match status" value="1"/>
</dbReference>
<dbReference type="InterPro" id="IPR036388">
    <property type="entry name" value="WH-like_DNA-bd_sf"/>
</dbReference>
<evidence type="ECO:0000256" key="3">
    <source>
        <dbReference type="ARBA" id="ARBA00023163"/>
    </source>
</evidence>
<dbReference type="Proteomes" id="UP001065174">
    <property type="component" value="Chromosome"/>
</dbReference>
<dbReference type="SMART" id="SM00419">
    <property type="entry name" value="HTH_CRP"/>
    <property type="match status" value="1"/>
</dbReference>
<dbReference type="InterPro" id="IPR014710">
    <property type="entry name" value="RmlC-like_jellyroll"/>
</dbReference>
<dbReference type="RefSeq" id="WP_262308329.1">
    <property type="nucleotide sequence ID" value="NZ_CP106679.1"/>
</dbReference>
<name>A0ABY6CNF1_9BACT</name>
<dbReference type="CDD" id="cd00038">
    <property type="entry name" value="CAP_ED"/>
    <property type="match status" value="1"/>
</dbReference>
<keyword evidence="2" id="KW-0238">DNA-binding</keyword>
<dbReference type="InterPro" id="IPR018490">
    <property type="entry name" value="cNMP-bd_dom_sf"/>
</dbReference>
<evidence type="ECO:0000256" key="1">
    <source>
        <dbReference type="ARBA" id="ARBA00023015"/>
    </source>
</evidence>
<dbReference type="Gene3D" id="2.60.120.10">
    <property type="entry name" value="Jelly Rolls"/>
    <property type="match status" value="1"/>
</dbReference>
<feature type="domain" description="HTH crp-type" evidence="5">
    <location>
        <begin position="154"/>
        <end position="227"/>
    </location>
</feature>
<dbReference type="Gene3D" id="1.10.10.10">
    <property type="entry name" value="Winged helix-like DNA-binding domain superfamily/Winged helix DNA-binding domain"/>
    <property type="match status" value="1"/>
</dbReference>
<dbReference type="PROSITE" id="PS50042">
    <property type="entry name" value="CNMP_BINDING_3"/>
    <property type="match status" value="1"/>
</dbReference>
<proteinExistence type="predicted"/>
<keyword evidence="3" id="KW-0804">Transcription</keyword>
<evidence type="ECO:0000313" key="7">
    <source>
        <dbReference type="Proteomes" id="UP001065174"/>
    </source>
</evidence>
<dbReference type="SUPFAM" id="SSF46785">
    <property type="entry name" value="Winged helix' DNA-binding domain"/>
    <property type="match status" value="1"/>
</dbReference>
<reference evidence="6" key="1">
    <citation type="submission" date="2022-09" db="EMBL/GenBank/DDBJ databases">
        <title>Comparative genomics and taxonomic characterization of three novel marine species of genus Reichenbachiella exhibiting antioxidant and polysaccharide degradation activities.</title>
        <authorList>
            <person name="Muhammad N."/>
            <person name="Lee Y.-J."/>
            <person name="Ko J."/>
            <person name="Kim S.-G."/>
        </authorList>
    </citation>
    <scope>NUCLEOTIDE SEQUENCE</scope>
    <source>
        <strain evidence="6">BKB1-1</strain>
    </source>
</reference>
<protein>
    <submittedName>
        <fullName evidence="6">Crp/Fnr family transcriptional regulator</fullName>
    </submittedName>
</protein>
<accession>A0ABY6CNF1</accession>
<keyword evidence="7" id="KW-1185">Reference proteome</keyword>
<dbReference type="EMBL" id="CP106679">
    <property type="protein sequence ID" value="UXP30883.1"/>
    <property type="molecule type" value="Genomic_DNA"/>
</dbReference>
<dbReference type="InterPro" id="IPR036390">
    <property type="entry name" value="WH_DNA-bd_sf"/>
</dbReference>
<evidence type="ECO:0000259" key="4">
    <source>
        <dbReference type="PROSITE" id="PS50042"/>
    </source>
</evidence>
<evidence type="ECO:0000259" key="5">
    <source>
        <dbReference type="PROSITE" id="PS51063"/>
    </source>
</evidence>
<gene>
    <name evidence="6" type="ORF">N6H18_11020</name>
</gene>
<dbReference type="PROSITE" id="PS51063">
    <property type="entry name" value="HTH_CRP_2"/>
    <property type="match status" value="1"/>
</dbReference>
<dbReference type="InterPro" id="IPR000595">
    <property type="entry name" value="cNMP-bd_dom"/>
</dbReference>
<dbReference type="SMART" id="SM00100">
    <property type="entry name" value="cNMP"/>
    <property type="match status" value="1"/>
</dbReference>
<dbReference type="InterPro" id="IPR050397">
    <property type="entry name" value="Env_Response_Regulators"/>
</dbReference>
<dbReference type="SUPFAM" id="SSF51206">
    <property type="entry name" value="cAMP-binding domain-like"/>
    <property type="match status" value="1"/>
</dbReference>
<keyword evidence="1" id="KW-0805">Transcription regulation</keyword>
<organism evidence="6 7">
    <name type="scientific">Reichenbachiella agarivorans</name>
    <dbReference type="NCBI Taxonomy" id="2979464"/>
    <lineage>
        <taxon>Bacteria</taxon>
        <taxon>Pseudomonadati</taxon>
        <taxon>Bacteroidota</taxon>
        <taxon>Cytophagia</taxon>
        <taxon>Cytophagales</taxon>
        <taxon>Reichenbachiellaceae</taxon>
        <taxon>Reichenbachiella</taxon>
    </lineage>
</organism>